<dbReference type="InterPro" id="IPR036682">
    <property type="entry name" value="OS_D_A10/PebIII_sf"/>
</dbReference>
<name>A0A3G2GRP6_9HEMI</name>
<feature type="chain" id="PRO_5018047828" evidence="1">
    <location>
        <begin position="21"/>
        <end position="135"/>
    </location>
</feature>
<dbReference type="SUPFAM" id="SSF100910">
    <property type="entry name" value="Chemosensory protein Csp2"/>
    <property type="match status" value="1"/>
</dbReference>
<dbReference type="PANTHER" id="PTHR11257">
    <property type="entry name" value="CHEMOSENSORY PROTEIN-RELATED"/>
    <property type="match status" value="1"/>
</dbReference>
<dbReference type="Pfam" id="PF03392">
    <property type="entry name" value="OS-D"/>
    <property type="match status" value="1"/>
</dbReference>
<proteinExistence type="evidence at transcript level"/>
<evidence type="ECO:0000313" key="2">
    <source>
        <dbReference type="EMBL" id="AYN07337.1"/>
    </source>
</evidence>
<dbReference type="InterPro" id="IPR005055">
    <property type="entry name" value="A10/PebIII"/>
</dbReference>
<keyword evidence="1" id="KW-0732">Signal</keyword>
<dbReference type="AlphaFoldDB" id="A0A3G2GRP6"/>
<protein>
    <submittedName>
        <fullName evidence="2">Chemosensory protein 9</fullName>
    </submittedName>
</protein>
<feature type="signal peptide" evidence="1">
    <location>
        <begin position="1"/>
        <end position="20"/>
    </location>
</feature>
<sequence>MLFLATLIVCGLIGARPISADEENDEDIYNKIFDSVDVDEILNNDRILDTYLKCFFNTGPCSNIAGSMKDKIPEVFETVCGLCTNKQKDIFKHSLDVFIPKRPKDWEHILQIYDPNGAYEPKIMEFLKTWKIGSK</sequence>
<gene>
    <name evidence="2" type="primary">CSP9</name>
</gene>
<dbReference type="PANTHER" id="PTHR11257:SF13">
    <property type="entry name" value="GEO07322P1"/>
    <property type="match status" value="1"/>
</dbReference>
<dbReference type="EMBL" id="MG719253">
    <property type="protein sequence ID" value="AYN07337.1"/>
    <property type="molecule type" value="mRNA"/>
</dbReference>
<reference evidence="2" key="1">
    <citation type="submission" date="2017-12" db="EMBL/GenBank/DDBJ databases">
        <authorList>
            <person name="Song Y."/>
        </authorList>
    </citation>
    <scope>NUCLEOTIDE SEQUENCE</scope>
    <source>
        <tissue evidence="2">Antennae</tissue>
    </source>
</reference>
<accession>A0A3G2GRP6</accession>
<evidence type="ECO:0000256" key="1">
    <source>
        <dbReference type="SAM" id="SignalP"/>
    </source>
</evidence>
<organism evidence="2">
    <name type="scientific">Yemma signatus</name>
    <dbReference type="NCBI Taxonomy" id="300820"/>
    <lineage>
        <taxon>Eukaryota</taxon>
        <taxon>Metazoa</taxon>
        <taxon>Ecdysozoa</taxon>
        <taxon>Arthropoda</taxon>
        <taxon>Hexapoda</taxon>
        <taxon>Insecta</taxon>
        <taxon>Pterygota</taxon>
        <taxon>Neoptera</taxon>
        <taxon>Paraneoptera</taxon>
        <taxon>Hemiptera</taxon>
        <taxon>Heteroptera</taxon>
        <taxon>Panheteroptera</taxon>
        <taxon>Pentatomomorpha</taxon>
        <taxon>Lygaeoidea</taxon>
        <taxon>Berytidae</taxon>
        <taxon>Yemma</taxon>
    </lineage>
</organism>
<dbReference type="Gene3D" id="1.10.2080.10">
    <property type="entry name" value="Insect odorant-binding protein A10/Ejaculatory bulb-specific protein 3"/>
    <property type="match status" value="1"/>
</dbReference>